<dbReference type="GO" id="GO:0008168">
    <property type="term" value="F:methyltransferase activity"/>
    <property type="evidence" value="ECO:0007669"/>
    <property type="project" value="UniProtKB-KW"/>
</dbReference>
<dbReference type="InterPro" id="IPR029063">
    <property type="entry name" value="SAM-dependent_MTases_sf"/>
</dbReference>
<dbReference type="SUPFAM" id="SSF53335">
    <property type="entry name" value="S-adenosyl-L-methionine-dependent methyltransferases"/>
    <property type="match status" value="1"/>
</dbReference>
<gene>
    <name evidence="1" type="ORF">ENS56_10855</name>
</gene>
<dbReference type="GO" id="GO:0032259">
    <property type="term" value="P:methylation"/>
    <property type="evidence" value="ECO:0007669"/>
    <property type="project" value="UniProtKB-KW"/>
</dbReference>
<keyword evidence="1" id="KW-0808">Transferase</keyword>
<dbReference type="PANTHER" id="PTHR43861">
    <property type="entry name" value="TRANS-ACONITATE 2-METHYLTRANSFERASE-RELATED"/>
    <property type="match status" value="1"/>
</dbReference>
<dbReference type="Gene3D" id="3.40.50.150">
    <property type="entry name" value="Vaccinia Virus protein VP39"/>
    <property type="match status" value="1"/>
</dbReference>
<dbReference type="CDD" id="cd02440">
    <property type="entry name" value="AdoMet_MTases"/>
    <property type="match status" value="1"/>
</dbReference>
<keyword evidence="1" id="KW-0489">Methyltransferase</keyword>
<dbReference type="PANTHER" id="PTHR43861:SF6">
    <property type="entry name" value="METHYLTRANSFERASE TYPE 11"/>
    <property type="match status" value="1"/>
</dbReference>
<organism evidence="1">
    <name type="scientific">Ignavibacterium album</name>
    <dbReference type="NCBI Taxonomy" id="591197"/>
    <lineage>
        <taxon>Bacteria</taxon>
        <taxon>Pseudomonadati</taxon>
        <taxon>Ignavibacteriota</taxon>
        <taxon>Ignavibacteria</taxon>
        <taxon>Ignavibacteriales</taxon>
        <taxon>Ignavibacteriaceae</taxon>
        <taxon>Ignavibacterium</taxon>
    </lineage>
</organism>
<dbReference type="AlphaFoldDB" id="A0A832CYK3"/>
<comment type="caution">
    <text evidence="1">The sequence shown here is derived from an EMBL/GenBank/DDBJ whole genome shotgun (WGS) entry which is preliminary data.</text>
</comment>
<sequence length="240" mass="27759">MSNYRIQFYEKYHTQFNSQISQVDSKVLSSLFTHYDFKIFPYLKNFKVNTHILELGCGPGYLLDYLKLKGFTNSFGIDISSEQIEIAKSKGHNAKLADVFDFLRNSTEKYDLIFAFDLIEHFSKDELLELTSLIYNHLNKDGLFIIRTPNGQGLFSGQVIYGDLTHQTIFTPNSLTQLFSNVGFNHLDFIENAPVRKNLVGFLRAKMWAALKIILNFFMLIEVGGTQKIWTRDFYCVAKK</sequence>
<proteinExistence type="predicted"/>
<accession>A0A832CYK3</accession>
<dbReference type="Pfam" id="PF13489">
    <property type="entry name" value="Methyltransf_23"/>
    <property type="match status" value="1"/>
</dbReference>
<protein>
    <submittedName>
        <fullName evidence="1">Class I SAM-dependent methyltransferase</fullName>
    </submittedName>
</protein>
<evidence type="ECO:0000313" key="1">
    <source>
        <dbReference type="EMBL" id="HGT48526.1"/>
    </source>
</evidence>
<reference evidence="1" key="1">
    <citation type="journal article" date="2020" name="mSystems">
        <title>Genome- and Community-Level Interaction Insights into Carbon Utilization and Element Cycling Functions of Hydrothermarchaeota in Hydrothermal Sediment.</title>
        <authorList>
            <person name="Zhou Z."/>
            <person name="Liu Y."/>
            <person name="Xu W."/>
            <person name="Pan J."/>
            <person name="Luo Z.H."/>
            <person name="Li M."/>
        </authorList>
    </citation>
    <scope>NUCLEOTIDE SEQUENCE [LARGE SCALE GENOMIC DNA]</scope>
    <source>
        <strain evidence="1">SpSt-500</strain>
    </source>
</reference>
<dbReference type="EMBL" id="DSVI01000018">
    <property type="protein sequence ID" value="HGT48526.1"/>
    <property type="molecule type" value="Genomic_DNA"/>
</dbReference>
<name>A0A832CYK3_9BACT</name>